<keyword evidence="1" id="KW-0732">Signal</keyword>
<dbReference type="InterPro" id="IPR008966">
    <property type="entry name" value="Adhesion_dom_sf"/>
</dbReference>
<dbReference type="InterPro" id="IPR036937">
    <property type="entry name" value="Adhesion_dom_fimbrial_sf"/>
</dbReference>
<dbReference type="GO" id="GO:0009289">
    <property type="term" value="C:pilus"/>
    <property type="evidence" value="ECO:0007669"/>
    <property type="project" value="InterPro"/>
</dbReference>
<dbReference type="AlphaFoldDB" id="A0A085VG50"/>
<organism evidence="3 4">
    <name type="scientific">Pseudomonas syringae</name>
    <dbReference type="NCBI Taxonomy" id="317"/>
    <lineage>
        <taxon>Bacteria</taxon>
        <taxon>Pseudomonadati</taxon>
        <taxon>Pseudomonadota</taxon>
        <taxon>Gammaproteobacteria</taxon>
        <taxon>Pseudomonadales</taxon>
        <taxon>Pseudomonadaceae</taxon>
        <taxon>Pseudomonas</taxon>
    </lineage>
</organism>
<evidence type="ECO:0000313" key="3">
    <source>
        <dbReference type="EMBL" id="KFE54413.1"/>
    </source>
</evidence>
<feature type="chain" id="PRO_5001798760" evidence="1">
    <location>
        <begin position="21"/>
        <end position="326"/>
    </location>
</feature>
<gene>
    <name evidence="3" type="ORF">IV01_16820</name>
</gene>
<dbReference type="EMBL" id="JPQU01000045">
    <property type="protein sequence ID" value="KFE54413.1"/>
    <property type="molecule type" value="Genomic_DNA"/>
</dbReference>
<keyword evidence="4" id="KW-1185">Reference proteome</keyword>
<evidence type="ECO:0000256" key="1">
    <source>
        <dbReference type="SAM" id="SignalP"/>
    </source>
</evidence>
<feature type="signal peptide" evidence="1">
    <location>
        <begin position="1"/>
        <end position="20"/>
    </location>
</feature>
<evidence type="ECO:0000259" key="2">
    <source>
        <dbReference type="Pfam" id="PF00419"/>
    </source>
</evidence>
<reference evidence="3 4" key="1">
    <citation type="submission" date="2014-07" db="EMBL/GenBank/DDBJ databases">
        <title>Draft Genome Sequences of Environmental Pseudomonas syringae strains.</title>
        <authorList>
            <person name="Baltrus D.A."/>
            <person name="Berge O."/>
            <person name="Morris C."/>
        </authorList>
    </citation>
    <scope>NUCLEOTIDE SEQUENCE [LARGE SCALE GENOMIC DNA]</scope>
    <source>
        <strain evidence="3 4">GAW0119</strain>
    </source>
</reference>
<comment type="caution">
    <text evidence="3">The sequence shown here is derived from an EMBL/GenBank/DDBJ whole genome shotgun (WGS) entry which is preliminary data.</text>
</comment>
<accession>A0A085VG50</accession>
<proteinExistence type="predicted"/>
<evidence type="ECO:0000313" key="4">
    <source>
        <dbReference type="Proteomes" id="UP000028631"/>
    </source>
</evidence>
<dbReference type="RefSeq" id="WP_032629833.1">
    <property type="nucleotide sequence ID" value="NZ_JPQU01000045.1"/>
</dbReference>
<protein>
    <submittedName>
        <fullName evidence="3">Pilus assembly protein</fullName>
    </submittedName>
</protein>
<dbReference type="PATRIC" id="fig|317.175.peg.3501"/>
<dbReference type="GO" id="GO:0007155">
    <property type="term" value="P:cell adhesion"/>
    <property type="evidence" value="ECO:0007669"/>
    <property type="project" value="InterPro"/>
</dbReference>
<dbReference type="Proteomes" id="UP000028631">
    <property type="component" value="Unassembled WGS sequence"/>
</dbReference>
<name>A0A085VG50_PSESX</name>
<sequence length="326" mass="34918">MPSTRALLLTLLLSPATCFALVCKTQGSGETTVRADLGSSVAIPSNVPEGEVVWRSERLDLLVECAKDGMPATQEEVFIYINPDNRPIGQGIRAGVTLAGVDYLQNSGRISTGQFLPVCHEGESNIGACPKVGFNLPFSVFIQKFGPTPPSGIASDLQDYRAFQLDSGAGLNPLPDASLGYQVNNLSGLRFVACDAGLQVMPESVEFGNVGIQQVAVGKVIERRPFSLVTSRDCDSPFSLGARFKPVTGSVAGDYLIPATNNGIGIRIVNSRDDSIIRYNEPFHLADLLGDTKAASVDFNAELVWQTQTPKAGPFEAEVMVDLFYK</sequence>
<feature type="domain" description="Fimbrial-type adhesion" evidence="2">
    <location>
        <begin position="203"/>
        <end position="325"/>
    </location>
</feature>
<dbReference type="SUPFAM" id="SSF49401">
    <property type="entry name" value="Bacterial adhesins"/>
    <property type="match status" value="1"/>
</dbReference>
<dbReference type="InterPro" id="IPR000259">
    <property type="entry name" value="Adhesion_dom_fimbrial"/>
</dbReference>
<dbReference type="Pfam" id="PF00419">
    <property type="entry name" value="Fimbrial"/>
    <property type="match status" value="1"/>
</dbReference>
<dbReference type="OrthoDB" id="8926940at2"/>
<dbReference type="Gene3D" id="2.60.40.1090">
    <property type="entry name" value="Fimbrial-type adhesion domain"/>
    <property type="match status" value="1"/>
</dbReference>